<accession>A0A841FLG0</accession>
<dbReference type="GO" id="GO:0005886">
    <property type="term" value="C:plasma membrane"/>
    <property type="evidence" value="ECO:0007669"/>
    <property type="project" value="UniProtKB-SubCell"/>
</dbReference>
<evidence type="ECO:0000256" key="4">
    <source>
        <dbReference type="ARBA" id="ARBA00022741"/>
    </source>
</evidence>
<evidence type="ECO:0000256" key="1">
    <source>
        <dbReference type="ARBA" id="ARBA00004236"/>
    </source>
</evidence>
<keyword evidence="3 8" id="KW-0812">Transmembrane</keyword>
<protein>
    <recommendedName>
        <fullName evidence="9">Pycsar effector protein domain-containing protein</fullName>
    </recommendedName>
</protein>
<comment type="caution">
    <text evidence="10">The sequence shown here is derived from an EMBL/GenBank/DDBJ whole genome shotgun (WGS) entry which is preliminary data.</text>
</comment>
<gene>
    <name evidence="10" type="ORF">HNR73_004565</name>
</gene>
<keyword evidence="4" id="KW-0547">Nucleotide-binding</keyword>
<dbReference type="GO" id="GO:0051607">
    <property type="term" value="P:defense response to virus"/>
    <property type="evidence" value="ECO:0007669"/>
    <property type="project" value="UniProtKB-KW"/>
</dbReference>
<evidence type="ECO:0000256" key="5">
    <source>
        <dbReference type="ARBA" id="ARBA00022989"/>
    </source>
</evidence>
<dbReference type="InterPro" id="IPR043760">
    <property type="entry name" value="PycTM_dom"/>
</dbReference>
<keyword evidence="6" id="KW-0051">Antiviral defense</keyword>
<feature type="domain" description="Pycsar effector protein" evidence="9">
    <location>
        <begin position="18"/>
        <end position="160"/>
    </location>
</feature>
<evidence type="ECO:0000256" key="6">
    <source>
        <dbReference type="ARBA" id="ARBA00023118"/>
    </source>
</evidence>
<organism evidence="10 11">
    <name type="scientific">Phytomonospora endophytica</name>
    <dbReference type="NCBI Taxonomy" id="714109"/>
    <lineage>
        <taxon>Bacteria</taxon>
        <taxon>Bacillati</taxon>
        <taxon>Actinomycetota</taxon>
        <taxon>Actinomycetes</taxon>
        <taxon>Micromonosporales</taxon>
        <taxon>Micromonosporaceae</taxon>
        <taxon>Phytomonospora</taxon>
    </lineage>
</organism>
<dbReference type="Pfam" id="PF18967">
    <property type="entry name" value="PycTM"/>
    <property type="match status" value="1"/>
</dbReference>
<keyword evidence="5 8" id="KW-1133">Transmembrane helix</keyword>
<proteinExistence type="predicted"/>
<name>A0A841FLG0_9ACTN</name>
<dbReference type="EMBL" id="JACHGT010000009">
    <property type="protein sequence ID" value="MBB6036694.1"/>
    <property type="molecule type" value="Genomic_DNA"/>
</dbReference>
<evidence type="ECO:0000256" key="8">
    <source>
        <dbReference type="SAM" id="Phobius"/>
    </source>
</evidence>
<evidence type="ECO:0000256" key="2">
    <source>
        <dbReference type="ARBA" id="ARBA00022475"/>
    </source>
</evidence>
<evidence type="ECO:0000313" key="10">
    <source>
        <dbReference type="EMBL" id="MBB6036694.1"/>
    </source>
</evidence>
<feature type="transmembrane region" description="Helical" evidence="8">
    <location>
        <begin position="59"/>
        <end position="81"/>
    </location>
</feature>
<sequence length="166" mass="17290">MAGAARPTDEDKLTAHFSKTVAIAQAELARADLKAQALLAGTSAVLIIGIAALDGEVPVAARIAGWGAAACAFAAVVLLTWTIRPYLGGRFGLMKYARMSVEEIVAEAVQVSQGDTGGHGLQAEEVRRFAWLARRKYRIVQRALDLLIGAGGLGAVAVAITILSGH</sequence>
<feature type="transmembrane region" description="Helical" evidence="8">
    <location>
        <begin position="35"/>
        <end position="53"/>
    </location>
</feature>
<evidence type="ECO:0000313" key="11">
    <source>
        <dbReference type="Proteomes" id="UP000548476"/>
    </source>
</evidence>
<evidence type="ECO:0000259" key="9">
    <source>
        <dbReference type="Pfam" id="PF18967"/>
    </source>
</evidence>
<dbReference type="GO" id="GO:0000166">
    <property type="term" value="F:nucleotide binding"/>
    <property type="evidence" value="ECO:0007669"/>
    <property type="project" value="UniProtKB-KW"/>
</dbReference>
<comment type="subcellular location">
    <subcellularLocation>
        <location evidence="1">Cell membrane</location>
    </subcellularLocation>
</comment>
<reference evidence="10 11" key="1">
    <citation type="submission" date="2020-08" db="EMBL/GenBank/DDBJ databases">
        <title>Genomic Encyclopedia of Type Strains, Phase IV (KMG-IV): sequencing the most valuable type-strain genomes for metagenomic binning, comparative biology and taxonomic classification.</title>
        <authorList>
            <person name="Goeker M."/>
        </authorList>
    </citation>
    <scope>NUCLEOTIDE SEQUENCE [LARGE SCALE GENOMIC DNA]</scope>
    <source>
        <strain evidence="10 11">YIM 65646</strain>
    </source>
</reference>
<evidence type="ECO:0000256" key="3">
    <source>
        <dbReference type="ARBA" id="ARBA00022692"/>
    </source>
</evidence>
<keyword evidence="11" id="KW-1185">Reference proteome</keyword>
<dbReference type="AlphaFoldDB" id="A0A841FLG0"/>
<evidence type="ECO:0000256" key="7">
    <source>
        <dbReference type="ARBA" id="ARBA00023136"/>
    </source>
</evidence>
<keyword evidence="2" id="KW-1003">Cell membrane</keyword>
<dbReference type="Proteomes" id="UP000548476">
    <property type="component" value="Unassembled WGS sequence"/>
</dbReference>
<feature type="transmembrane region" description="Helical" evidence="8">
    <location>
        <begin position="143"/>
        <end position="163"/>
    </location>
</feature>
<keyword evidence="7 8" id="KW-0472">Membrane</keyword>
<dbReference type="RefSeq" id="WP_184789518.1">
    <property type="nucleotide sequence ID" value="NZ_BONT01000033.1"/>
</dbReference>